<protein>
    <submittedName>
        <fullName evidence="7">ABC transporter ATP-binding protein</fullName>
    </submittedName>
</protein>
<dbReference type="PANTHER" id="PTHR43394:SF1">
    <property type="entry name" value="ATP-BINDING CASSETTE SUB-FAMILY B MEMBER 10, MITOCHONDRIAL"/>
    <property type="match status" value="1"/>
</dbReference>
<dbReference type="InterPro" id="IPR011527">
    <property type="entry name" value="ABC1_TM_dom"/>
</dbReference>
<dbReference type="GO" id="GO:0005886">
    <property type="term" value="C:plasma membrane"/>
    <property type="evidence" value="ECO:0007669"/>
    <property type="project" value="UniProtKB-SubCell"/>
</dbReference>
<evidence type="ECO:0000256" key="1">
    <source>
        <dbReference type="ARBA" id="ARBA00004651"/>
    </source>
</evidence>
<proteinExistence type="predicted"/>
<comment type="caution">
    <text evidence="7">The sequence shown here is derived from an EMBL/GenBank/DDBJ whole genome shotgun (WGS) entry which is preliminary data.</text>
</comment>
<evidence type="ECO:0000313" key="7">
    <source>
        <dbReference type="EMBL" id="RGZ91375.1"/>
    </source>
</evidence>
<dbReference type="InterPro" id="IPR039421">
    <property type="entry name" value="Type_1_exporter"/>
</dbReference>
<dbReference type="GO" id="GO:0015421">
    <property type="term" value="F:ABC-type oligopeptide transporter activity"/>
    <property type="evidence" value="ECO:0007669"/>
    <property type="project" value="TreeGrafter"/>
</dbReference>
<feature type="transmembrane region" description="Helical" evidence="5">
    <location>
        <begin position="158"/>
        <end position="176"/>
    </location>
</feature>
<dbReference type="SUPFAM" id="SSF90123">
    <property type="entry name" value="ABC transporter transmembrane region"/>
    <property type="match status" value="1"/>
</dbReference>
<keyword evidence="7" id="KW-0067">ATP-binding</keyword>
<dbReference type="PANTHER" id="PTHR43394">
    <property type="entry name" value="ATP-DEPENDENT PERMEASE MDL1, MITOCHONDRIAL"/>
    <property type="match status" value="1"/>
</dbReference>
<feature type="transmembrane region" description="Helical" evidence="5">
    <location>
        <begin position="134"/>
        <end position="152"/>
    </location>
</feature>
<feature type="transmembrane region" description="Helical" evidence="5">
    <location>
        <begin position="54"/>
        <end position="76"/>
    </location>
</feature>
<name>A0A413Q5V4_9FIRM</name>
<dbReference type="Proteomes" id="UP000283721">
    <property type="component" value="Unassembled WGS sequence"/>
</dbReference>
<keyword evidence="7" id="KW-0547">Nucleotide-binding</keyword>
<dbReference type="InterPro" id="IPR036640">
    <property type="entry name" value="ABC1_TM_sf"/>
</dbReference>
<evidence type="ECO:0000256" key="2">
    <source>
        <dbReference type="ARBA" id="ARBA00022692"/>
    </source>
</evidence>
<gene>
    <name evidence="7" type="ORF">DW967_10320</name>
</gene>
<evidence type="ECO:0000259" key="6">
    <source>
        <dbReference type="PROSITE" id="PS50929"/>
    </source>
</evidence>
<keyword evidence="2 5" id="KW-0812">Transmembrane</keyword>
<evidence type="ECO:0000256" key="3">
    <source>
        <dbReference type="ARBA" id="ARBA00022989"/>
    </source>
</evidence>
<evidence type="ECO:0000256" key="4">
    <source>
        <dbReference type="ARBA" id="ARBA00023136"/>
    </source>
</evidence>
<reference evidence="7 8" key="1">
    <citation type="submission" date="2018-08" db="EMBL/GenBank/DDBJ databases">
        <title>A genome reference for cultivated species of the human gut microbiota.</title>
        <authorList>
            <person name="Zou Y."/>
            <person name="Xue W."/>
            <person name="Luo G."/>
        </authorList>
    </citation>
    <scope>NUCLEOTIDE SEQUENCE [LARGE SCALE GENOMIC DNA]</scope>
    <source>
        <strain evidence="7 8">AM47-6BH</strain>
    </source>
</reference>
<feature type="transmembrane region" description="Helical" evidence="5">
    <location>
        <begin position="20"/>
        <end position="39"/>
    </location>
</feature>
<evidence type="ECO:0000313" key="8">
    <source>
        <dbReference type="Proteomes" id="UP000283721"/>
    </source>
</evidence>
<keyword evidence="3 5" id="KW-1133">Transmembrane helix</keyword>
<dbReference type="AlphaFoldDB" id="A0A413Q5V4"/>
<sequence length="201" mass="23491">MMILQFIKEKALEKKIILSFYVFVSILSWAVGLALPYVLGRFIDQLTINPNKTIIYKFTVTMAVIAVVTVISSYIANIQMTKIINEFSYTLKEKILEHLLEVKQKSVQGLNSSNVTQKIFSDSDEIIKFIIQNFLGVFTKTLTVIYVIVFMVKIDIELSYLFFLLTPVYFIVYKFFRKKFTMQVLNIKKNKIIFLECLFTR</sequence>
<evidence type="ECO:0000256" key="5">
    <source>
        <dbReference type="SAM" id="Phobius"/>
    </source>
</evidence>
<organism evidence="7 8">
    <name type="scientific">Agathobacter rectalis</name>
    <dbReference type="NCBI Taxonomy" id="39491"/>
    <lineage>
        <taxon>Bacteria</taxon>
        <taxon>Bacillati</taxon>
        <taxon>Bacillota</taxon>
        <taxon>Clostridia</taxon>
        <taxon>Lachnospirales</taxon>
        <taxon>Lachnospiraceae</taxon>
        <taxon>Agathobacter</taxon>
    </lineage>
</organism>
<keyword evidence="4 5" id="KW-0472">Membrane</keyword>
<dbReference type="Pfam" id="PF00664">
    <property type="entry name" value="ABC_membrane"/>
    <property type="match status" value="1"/>
</dbReference>
<comment type="subcellular location">
    <subcellularLocation>
        <location evidence="1">Cell membrane</location>
        <topology evidence="1">Multi-pass membrane protein</topology>
    </subcellularLocation>
</comment>
<dbReference type="EMBL" id="QSES01000018">
    <property type="protein sequence ID" value="RGZ91375.1"/>
    <property type="molecule type" value="Genomic_DNA"/>
</dbReference>
<dbReference type="PROSITE" id="PS50929">
    <property type="entry name" value="ABC_TM1F"/>
    <property type="match status" value="1"/>
</dbReference>
<dbReference type="GO" id="GO:0005524">
    <property type="term" value="F:ATP binding"/>
    <property type="evidence" value="ECO:0007669"/>
    <property type="project" value="UniProtKB-KW"/>
</dbReference>
<dbReference type="Gene3D" id="1.20.1560.10">
    <property type="entry name" value="ABC transporter type 1, transmembrane domain"/>
    <property type="match status" value="1"/>
</dbReference>
<feature type="domain" description="ABC transmembrane type-1" evidence="6">
    <location>
        <begin position="22"/>
        <end position="181"/>
    </location>
</feature>
<accession>A0A413Q5V4</accession>